<evidence type="ECO:0000256" key="1">
    <source>
        <dbReference type="SAM" id="MobiDB-lite"/>
    </source>
</evidence>
<dbReference type="EMBL" id="CP132302">
    <property type="protein sequence ID" value="WLR96208.1"/>
    <property type="molecule type" value="Genomic_DNA"/>
</dbReference>
<evidence type="ECO:0000313" key="2">
    <source>
        <dbReference type="EMBL" id="WLR96208.1"/>
    </source>
</evidence>
<sequence>MARKPKKQRNAEQVVRQQRVRDAARTKRRPSRDDIARMLLWQMIVGLQGNRSDARAVLDRMRDEVVGGLERQGFDVRQSEDVFEALVEKYSDRLFPFRPKWHLGSKGGPSSS</sequence>
<reference evidence="2 3" key="1">
    <citation type="submission" date="2023-08" db="EMBL/GenBank/DDBJ databases">
        <title>Pathogen: clinical or host-associated sample.</title>
        <authorList>
            <person name="Hergert J."/>
            <person name="Casey R."/>
            <person name="Wagner J."/>
            <person name="Young E.L."/>
            <person name="Oakeson K.F."/>
        </authorList>
    </citation>
    <scope>NUCLEOTIDE SEQUENCE [LARGE SCALE GENOMIC DNA]</scope>
    <source>
        <strain evidence="2 3">1760953</strain>
    </source>
</reference>
<keyword evidence="3" id="KW-1185">Reference proteome</keyword>
<feature type="region of interest" description="Disordered" evidence="1">
    <location>
        <begin position="1"/>
        <end position="31"/>
    </location>
</feature>
<gene>
    <name evidence="2" type="ORF">Q9313_10765</name>
</gene>
<dbReference type="RefSeq" id="WP_306036658.1">
    <property type="nucleotide sequence ID" value="NZ_CP132302.1"/>
</dbReference>
<dbReference type="AlphaFoldDB" id="A0AA50CJH3"/>
<evidence type="ECO:0000313" key="3">
    <source>
        <dbReference type="Proteomes" id="UP001234585"/>
    </source>
</evidence>
<feature type="compositionally biased region" description="Basic and acidic residues" evidence="1">
    <location>
        <begin position="19"/>
        <end position="31"/>
    </location>
</feature>
<organism evidence="2 3">
    <name type="scientific">Shinella sumterensis</name>
    <dbReference type="NCBI Taxonomy" id="1967501"/>
    <lineage>
        <taxon>Bacteria</taxon>
        <taxon>Pseudomonadati</taxon>
        <taxon>Pseudomonadota</taxon>
        <taxon>Alphaproteobacteria</taxon>
        <taxon>Hyphomicrobiales</taxon>
        <taxon>Rhizobiaceae</taxon>
        <taxon>Shinella</taxon>
    </lineage>
</organism>
<accession>A0AA50CJH3</accession>
<dbReference type="Proteomes" id="UP001234585">
    <property type="component" value="Chromosome"/>
</dbReference>
<protein>
    <submittedName>
        <fullName evidence="2">Uncharacterized protein</fullName>
    </submittedName>
</protein>
<proteinExistence type="predicted"/>
<name>A0AA50CJH3_9HYPH</name>